<protein>
    <recommendedName>
        <fullName evidence="5">GDSL esterase/lipase</fullName>
    </recommendedName>
</protein>
<dbReference type="Gene3D" id="3.40.50.1110">
    <property type="entry name" value="SGNH hydrolase"/>
    <property type="match status" value="1"/>
</dbReference>
<evidence type="ECO:0008006" key="5">
    <source>
        <dbReference type="Google" id="ProtNLM"/>
    </source>
</evidence>
<dbReference type="InterPro" id="IPR035669">
    <property type="entry name" value="SGNH_plant_lipase-like"/>
</dbReference>
<dbReference type="SUPFAM" id="SSF52266">
    <property type="entry name" value="SGNH hydrolase"/>
    <property type="match status" value="1"/>
</dbReference>
<gene>
    <name evidence="3" type="ORF">QYE76_004052</name>
</gene>
<proteinExistence type="inferred from homology"/>
<dbReference type="InterPro" id="IPR050592">
    <property type="entry name" value="GDSL_lipolytic_enzyme"/>
</dbReference>
<keyword evidence="4" id="KW-1185">Reference proteome</keyword>
<dbReference type="AlphaFoldDB" id="A0AAD8RRU0"/>
<evidence type="ECO:0000313" key="4">
    <source>
        <dbReference type="Proteomes" id="UP001231189"/>
    </source>
</evidence>
<keyword evidence="2" id="KW-0732">Signal</keyword>
<evidence type="ECO:0000313" key="3">
    <source>
        <dbReference type="EMBL" id="KAK1629737.1"/>
    </source>
</evidence>
<accession>A0AAD8RRU0</accession>
<comment type="similarity">
    <text evidence="1">Belongs to the 'GDSL' lipolytic enzyme family.</text>
</comment>
<organism evidence="3 4">
    <name type="scientific">Lolium multiflorum</name>
    <name type="common">Italian ryegrass</name>
    <name type="synonym">Lolium perenne subsp. multiflorum</name>
    <dbReference type="NCBI Taxonomy" id="4521"/>
    <lineage>
        <taxon>Eukaryota</taxon>
        <taxon>Viridiplantae</taxon>
        <taxon>Streptophyta</taxon>
        <taxon>Embryophyta</taxon>
        <taxon>Tracheophyta</taxon>
        <taxon>Spermatophyta</taxon>
        <taxon>Magnoliopsida</taxon>
        <taxon>Liliopsida</taxon>
        <taxon>Poales</taxon>
        <taxon>Poaceae</taxon>
        <taxon>BOP clade</taxon>
        <taxon>Pooideae</taxon>
        <taxon>Poodae</taxon>
        <taxon>Poeae</taxon>
        <taxon>Poeae Chloroplast Group 2 (Poeae type)</taxon>
        <taxon>Loliodinae</taxon>
        <taxon>Loliinae</taxon>
        <taxon>Lolium</taxon>
    </lineage>
</organism>
<evidence type="ECO:0000256" key="2">
    <source>
        <dbReference type="SAM" id="SignalP"/>
    </source>
</evidence>
<dbReference type="Pfam" id="PF00657">
    <property type="entry name" value="Lipase_GDSL"/>
    <property type="match status" value="1"/>
</dbReference>
<dbReference type="InterPro" id="IPR001087">
    <property type="entry name" value="GDSL"/>
</dbReference>
<dbReference type="EMBL" id="JAUUTY010000005">
    <property type="protein sequence ID" value="KAK1629737.1"/>
    <property type="molecule type" value="Genomic_DNA"/>
</dbReference>
<comment type="caution">
    <text evidence="3">The sequence shown here is derived from an EMBL/GenBank/DDBJ whole genome shotgun (WGS) entry which is preliminary data.</text>
</comment>
<dbReference type="Proteomes" id="UP001231189">
    <property type="component" value="Unassembled WGS sequence"/>
</dbReference>
<reference evidence="3" key="1">
    <citation type="submission" date="2023-07" db="EMBL/GenBank/DDBJ databases">
        <title>A chromosome-level genome assembly of Lolium multiflorum.</title>
        <authorList>
            <person name="Chen Y."/>
            <person name="Copetti D."/>
            <person name="Kolliker R."/>
            <person name="Studer B."/>
        </authorList>
    </citation>
    <scope>NUCLEOTIDE SEQUENCE</scope>
    <source>
        <strain evidence="3">02402/16</strain>
        <tissue evidence="3">Leaf</tissue>
    </source>
</reference>
<sequence>MSSHGVQRWALTTCFIYLLLSSSCTATAGKVPAIIVFGDSTVDAGNNNYIPTIARGNFPPYGRDFDGGVPTGRFSNGRLVSDFLSEALGLGSSVPAYLDGSYTIDQLATGVNFASGGTGMDALTAKVASVITLSQQLEYFKEYKERLKLVKGDVVADEIISEALYVFSIGTNDFMVNYFFMPLRAAEYTPEEYINYLVGLAEAAVRDVHELGAHKIMFGGIPPFGCVPAMRMMNHDAPGECNEEYNRVALMYNAEIRAAMGRLDGEFGGGARVVYADVYDVPYDIIANPSGYGFEEVAQGCCGTGAIETSVLCGMDAAFTCQDADKYVFFDSVHPSERTYRILADDLIRNSMQVFM</sequence>
<dbReference type="CDD" id="cd01837">
    <property type="entry name" value="SGNH_plant_lipase_like"/>
    <property type="match status" value="1"/>
</dbReference>
<evidence type="ECO:0000256" key="1">
    <source>
        <dbReference type="ARBA" id="ARBA00008668"/>
    </source>
</evidence>
<dbReference type="FunFam" id="3.40.50.1110:FF:000003">
    <property type="entry name" value="GDSL esterase/lipase APG"/>
    <property type="match status" value="1"/>
</dbReference>
<feature type="signal peptide" evidence="2">
    <location>
        <begin position="1"/>
        <end position="26"/>
    </location>
</feature>
<name>A0AAD8RRU0_LOLMU</name>
<dbReference type="PANTHER" id="PTHR45642:SF154">
    <property type="entry name" value="OS09G0132200 PROTEIN"/>
    <property type="match status" value="1"/>
</dbReference>
<dbReference type="PANTHER" id="PTHR45642">
    <property type="entry name" value="GDSL ESTERASE/LIPASE EXL3"/>
    <property type="match status" value="1"/>
</dbReference>
<dbReference type="InterPro" id="IPR036514">
    <property type="entry name" value="SGNH_hydro_sf"/>
</dbReference>
<feature type="chain" id="PRO_5041898735" description="GDSL esterase/lipase" evidence="2">
    <location>
        <begin position="27"/>
        <end position="356"/>
    </location>
</feature>
<dbReference type="GO" id="GO:0016788">
    <property type="term" value="F:hydrolase activity, acting on ester bonds"/>
    <property type="evidence" value="ECO:0007669"/>
    <property type="project" value="InterPro"/>
</dbReference>